<dbReference type="EMBL" id="FN649064">
    <property type="protein sequence ID" value="CBJ27707.1"/>
    <property type="molecule type" value="Genomic_DNA"/>
</dbReference>
<evidence type="ECO:0000256" key="4">
    <source>
        <dbReference type="RuleBase" id="RU364035"/>
    </source>
</evidence>
<gene>
    <name evidence="6" type="ORF">Esi_0083_0032</name>
</gene>
<keyword evidence="7" id="KW-1185">Reference proteome</keyword>
<accession>D7G7G5</accession>
<feature type="region of interest" description="Disordered" evidence="5">
    <location>
        <begin position="184"/>
        <end position="203"/>
    </location>
</feature>
<dbReference type="InterPro" id="IPR007231">
    <property type="entry name" value="Nucleoporin_int_Nup93/Nic96"/>
</dbReference>
<keyword evidence="4" id="KW-0906">Nuclear pore complex</keyword>
<dbReference type="GO" id="GO:0017056">
    <property type="term" value="F:structural constituent of nuclear pore"/>
    <property type="evidence" value="ECO:0007669"/>
    <property type="project" value="InterPro"/>
</dbReference>
<keyword evidence="4" id="KW-0813">Transport</keyword>
<dbReference type="Pfam" id="PF04097">
    <property type="entry name" value="Nic96"/>
    <property type="match status" value="1"/>
</dbReference>
<protein>
    <recommendedName>
        <fullName evidence="4">Nuclear pore protein</fullName>
    </recommendedName>
</protein>
<dbReference type="OrthoDB" id="1918363at2759"/>
<dbReference type="GO" id="GO:0016973">
    <property type="term" value="P:poly(A)+ mRNA export from nucleus"/>
    <property type="evidence" value="ECO:0007669"/>
    <property type="project" value="TreeGrafter"/>
</dbReference>
<dbReference type="Proteomes" id="UP000002630">
    <property type="component" value="Linkage Group LG15"/>
</dbReference>
<dbReference type="PANTHER" id="PTHR11225:SF4">
    <property type="entry name" value="NUCLEAR PORE COMPLEX PROTEIN NUP93"/>
    <property type="match status" value="1"/>
</dbReference>
<sequence length="892" mass="96577">MDLQALMMGSESLLTHIARPDGIPRLDKSLAEIERGSLRMGAEAAARSRREAVSLGVTAEVAEQKQELKGGSMLARNRFDPESLTRAVNAVHLRGGYQPLQPLGETDIEGYLAHHHDMIVLTAVHGTRAAAEECSLVRQREWEVDSWRETKKALMGEAMNGGVSSCGGVGPSSFSGVSMLRGPSGVGGAGEQGRVHPETPRPEGSLAVVAVPPAGGVIPPVSAVPPTTTDTASRLSALEVGHLAVIRALNDTDGKFPLATRLAASASTVVTPGVKNGPEHAYFNALKMLETMLEGEGWEGAGASTSRSRLDGTLDFLQKQFKQVIDDQVKRAREAGTVDASTVRDTDTGLPFKVRAFMRLDRKSKFVVGGGAMLSQLPVWPQIFLCLRCGGRADASAIARAAAESPENSRCTPQELELLTKVSELLAQGKTENAFGGAIQQAFHSMRDGEDSFKQSVLNILSASDDKKVTRINKETIEDYMWFKLSFVGSDVESSEILESAKARVSGRDARRRFDPDGTNTYAYVNVLLYTQQLEAAVAFLHWKGQHLAALHMALAMSHHNAYTAGERTSGTPHDHNHYPGDGGEPGPAPTLVDLMARVVEGRIDSDPQMCVEYMLRLPVPVAVECIGALCVEMGAEKAARFLGYIQTDGNRKRGDLDRFLTEDTVEDVAFNAAQKAEDAGRKEDAMTFFGLSCDWEKMAGLLQEKLAENLDPQAEKRAFWKELGTTIYTLLNTLSQGPDSSESRALATKGVGQMLRLMDFYVFLSNRELFKALIELEGAGMLPSSQEEAAGLADTIRRRGPQDTVTAVLPHALENGMQCVRHHHLEVKRELHGGGTGGRIDGQQWIASREKRLAELEAKGRAMVGFAGRLSDMLPASFVADLSRVEANIIN</sequence>
<dbReference type="STRING" id="2880.D7G7G5"/>
<dbReference type="AlphaFoldDB" id="D7G7G5"/>
<comment type="subcellular location">
    <subcellularLocation>
        <location evidence="1">Nucleus envelope</location>
    </subcellularLocation>
    <subcellularLocation>
        <location evidence="4">Nucleus</location>
        <location evidence="4">Nuclear pore complex</location>
    </subcellularLocation>
</comment>
<evidence type="ECO:0000256" key="3">
    <source>
        <dbReference type="ARBA" id="ARBA00023242"/>
    </source>
</evidence>
<proteinExistence type="inferred from homology"/>
<dbReference type="GO" id="GO:0005643">
    <property type="term" value="C:nuclear pore"/>
    <property type="evidence" value="ECO:0007669"/>
    <property type="project" value="UniProtKB-SubCell"/>
</dbReference>
<comment type="similarity">
    <text evidence="2 4">Belongs to the nucleoporin interacting component (NIC) family.</text>
</comment>
<dbReference type="InParanoid" id="D7G7G5"/>
<dbReference type="EMBL" id="FN649740">
    <property type="protein sequence ID" value="CBJ27707.1"/>
    <property type="molecule type" value="Genomic_DNA"/>
</dbReference>
<dbReference type="GO" id="GO:0006606">
    <property type="term" value="P:protein import into nucleus"/>
    <property type="evidence" value="ECO:0007669"/>
    <property type="project" value="TreeGrafter"/>
</dbReference>
<keyword evidence="4" id="KW-0653">Protein transport</keyword>
<dbReference type="PANTHER" id="PTHR11225">
    <property type="entry name" value="NUCLEAR PORE COMPLEX PROTEIN NUP93 NUCLEOPORIN NUP93 DEAD EYE PROTEIN"/>
    <property type="match status" value="1"/>
</dbReference>
<keyword evidence="3 4" id="KW-0539">Nucleus</keyword>
<evidence type="ECO:0000256" key="1">
    <source>
        <dbReference type="ARBA" id="ARBA00004259"/>
    </source>
</evidence>
<evidence type="ECO:0000313" key="7">
    <source>
        <dbReference type="Proteomes" id="UP000002630"/>
    </source>
</evidence>
<dbReference type="eggNOG" id="KOG2168">
    <property type="taxonomic scope" value="Eukaryota"/>
</dbReference>
<keyword evidence="4" id="KW-0509">mRNA transport</keyword>
<organism evidence="6 7">
    <name type="scientific">Ectocarpus siliculosus</name>
    <name type="common">Brown alga</name>
    <name type="synonym">Conferva siliculosa</name>
    <dbReference type="NCBI Taxonomy" id="2880"/>
    <lineage>
        <taxon>Eukaryota</taxon>
        <taxon>Sar</taxon>
        <taxon>Stramenopiles</taxon>
        <taxon>Ochrophyta</taxon>
        <taxon>PX clade</taxon>
        <taxon>Phaeophyceae</taxon>
        <taxon>Ectocarpales</taxon>
        <taxon>Ectocarpaceae</taxon>
        <taxon>Ectocarpus</taxon>
    </lineage>
</organism>
<reference evidence="6 7" key="1">
    <citation type="journal article" date="2010" name="Nature">
        <title>The Ectocarpus genome and the independent evolution of multicellularity in brown algae.</title>
        <authorList>
            <person name="Cock J.M."/>
            <person name="Sterck L."/>
            <person name="Rouze P."/>
            <person name="Scornet D."/>
            <person name="Allen A.E."/>
            <person name="Amoutzias G."/>
            <person name="Anthouard V."/>
            <person name="Artiguenave F."/>
            <person name="Aury J.M."/>
            <person name="Badger J.H."/>
            <person name="Beszteri B."/>
            <person name="Billiau K."/>
            <person name="Bonnet E."/>
            <person name="Bothwell J.H."/>
            <person name="Bowler C."/>
            <person name="Boyen C."/>
            <person name="Brownlee C."/>
            <person name="Carrano C.J."/>
            <person name="Charrier B."/>
            <person name="Cho G.Y."/>
            <person name="Coelho S.M."/>
            <person name="Collen J."/>
            <person name="Corre E."/>
            <person name="Da Silva C."/>
            <person name="Delage L."/>
            <person name="Delaroque N."/>
            <person name="Dittami S.M."/>
            <person name="Doulbeau S."/>
            <person name="Elias M."/>
            <person name="Farnham G."/>
            <person name="Gachon C.M."/>
            <person name="Gschloessl B."/>
            <person name="Heesch S."/>
            <person name="Jabbari K."/>
            <person name="Jubin C."/>
            <person name="Kawai H."/>
            <person name="Kimura K."/>
            <person name="Kloareg B."/>
            <person name="Kupper F.C."/>
            <person name="Lang D."/>
            <person name="Le Bail A."/>
            <person name="Leblanc C."/>
            <person name="Lerouge P."/>
            <person name="Lohr M."/>
            <person name="Lopez P.J."/>
            <person name="Martens C."/>
            <person name="Maumus F."/>
            <person name="Michel G."/>
            <person name="Miranda-Saavedra D."/>
            <person name="Morales J."/>
            <person name="Moreau H."/>
            <person name="Motomura T."/>
            <person name="Nagasato C."/>
            <person name="Napoli C.A."/>
            <person name="Nelson D.R."/>
            <person name="Nyvall-Collen P."/>
            <person name="Peters A.F."/>
            <person name="Pommier C."/>
            <person name="Potin P."/>
            <person name="Poulain J."/>
            <person name="Quesneville H."/>
            <person name="Read B."/>
            <person name="Rensing S.A."/>
            <person name="Ritter A."/>
            <person name="Rousvoal S."/>
            <person name="Samanta M."/>
            <person name="Samson G."/>
            <person name="Schroeder D.C."/>
            <person name="Segurens B."/>
            <person name="Strittmatter M."/>
            <person name="Tonon T."/>
            <person name="Tregear J.W."/>
            <person name="Valentin K."/>
            <person name="von Dassow P."/>
            <person name="Yamagishi T."/>
            <person name="Van de Peer Y."/>
            <person name="Wincker P."/>
        </authorList>
    </citation>
    <scope>NUCLEOTIDE SEQUENCE [LARGE SCALE GENOMIC DNA]</scope>
    <source>
        <strain evidence="7">Ec32 / CCAP1310/4</strain>
    </source>
</reference>
<name>D7G7G5_ECTSI</name>
<evidence type="ECO:0000256" key="5">
    <source>
        <dbReference type="SAM" id="MobiDB-lite"/>
    </source>
</evidence>
<dbReference type="OMA" id="STANMAV"/>
<keyword evidence="4" id="KW-0811">Translocation</keyword>
<keyword evidence="4" id="KW-0472">Membrane</keyword>
<evidence type="ECO:0000313" key="6">
    <source>
        <dbReference type="EMBL" id="CBJ27707.1"/>
    </source>
</evidence>
<evidence type="ECO:0000256" key="2">
    <source>
        <dbReference type="ARBA" id="ARBA00010186"/>
    </source>
</evidence>